<dbReference type="InterPro" id="IPR037673">
    <property type="entry name" value="MSC/AndL"/>
</dbReference>
<dbReference type="GO" id="GO:0005886">
    <property type="term" value="C:plasma membrane"/>
    <property type="evidence" value="ECO:0007669"/>
    <property type="project" value="UniProtKB-SubCell"/>
</dbReference>
<evidence type="ECO:0000313" key="12">
    <source>
        <dbReference type="Proteomes" id="UP000195781"/>
    </source>
</evidence>
<comment type="subcellular location">
    <subcellularLocation>
        <location evidence="1 10">Cell membrane</location>
        <topology evidence="1 10">Multi-pass membrane protein</topology>
    </subcellularLocation>
</comment>
<gene>
    <name evidence="10" type="primary">mscL</name>
    <name evidence="11" type="ORF">B5G02_02285</name>
</gene>
<dbReference type="Proteomes" id="UP000195781">
    <property type="component" value="Unassembled WGS sequence"/>
</dbReference>
<evidence type="ECO:0000256" key="4">
    <source>
        <dbReference type="ARBA" id="ARBA00022475"/>
    </source>
</evidence>
<evidence type="ECO:0000256" key="1">
    <source>
        <dbReference type="ARBA" id="ARBA00004651"/>
    </source>
</evidence>
<evidence type="ECO:0000256" key="5">
    <source>
        <dbReference type="ARBA" id="ARBA00022692"/>
    </source>
</evidence>
<protein>
    <recommendedName>
        <fullName evidence="10">Large-conductance mechanosensitive channel</fullName>
    </recommendedName>
</protein>
<dbReference type="Gene3D" id="1.10.1200.120">
    <property type="entry name" value="Large-conductance mechanosensitive channel, MscL, domain 1"/>
    <property type="match status" value="1"/>
</dbReference>
<evidence type="ECO:0000256" key="7">
    <source>
        <dbReference type="ARBA" id="ARBA00023065"/>
    </source>
</evidence>
<dbReference type="InterPro" id="IPR019823">
    <property type="entry name" value="Mechanosensitive_channel_CS"/>
</dbReference>
<dbReference type="InterPro" id="IPR001185">
    <property type="entry name" value="MS_channel"/>
</dbReference>
<comment type="caution">
    <text evidence="11">The sequence shown here is derived from an EMBL/GenBank/DDBJ whole genome shotgun (WGS) entry which is preliminary data.</text>
</comment>
<dbReference type="HAMAP" id="MF_00115">
    <property type="entry name" value="MscL"/>
    <property type="match status" value="1"/>
</dbReference>
<evidence type="ECO:0000256" key="3">
    <source>
        <dbReference type="ARBA" id="ARBA00022448"/>
    </source>
</evidence>
<keyword evidence="6 10" id="KW-1133">Transmembrane helix</keyword>
<evidence type="ECO:0000256" key="6">
    <source>
        <dbReference type="ARBA" id="ARBA00022989"/>
    </source>
</evidence>
<comment type="function">
    <text evidence="10">Channel that opens in response to stretch forces in the membrane lipid bilayer. May participate in the regulation of osmotic pressure changes within the cell.</text>
</comment>
<keyword evidence="12" id="KW-1185">Reference proteome</keyword>
<feature type="transmembrane region" description="Helical" evidence="10">
    <location>
        <begin position="71"/>
        <end position="92"/>
    </location>
</feature>
<keyword evidence="3 10" id="KW-0813">Transport</keyword>
<keyword evidence="9 10" id="KW-0407">Ion channel</keyword>
<keyword evidence="7 10" id="KW-0406">Ion transport</keyword>
<dbReference type="RefSeq" id="WP_094335015.1">
    <property type="nucleotide sequence ID" value="NZ_NFIE01000004.1"/>
</dbReference>
<dbReference type="PRINTS" id="PR01264">
    <property type="entry name" value="MECHCHANNEL"/>
</dbReference>
<evidence type="ECO:0000313" key="11">
    <source>
        <dbReference type="EMBL" id="OUN89328.1"/>
    </source>
</evidence>
<evidence type="ECO:0000256" key="2">
    <source>
        <dbReference type="ARBA" id="ARBA00007254"/>
    </source>
</evidence>
<dbReference type="OrthoDB" id="9810350at2"/>
<feature type="transmembrane region" description="Helical" evidence="10">
    <location>
        <begin position="20"/>
        <end position="41"/>
    </location>
</feature>
<proteinExistence type="inferred from homology"/>
<comment type="subunit">
    <text evidence="10">Homopentamer.</text>
</comment>
<evidence type="ECO:0000256" key="8">
    <source>
        <dbReference type="ARBA" id="ARBA00023136"/>
    </source>
</evidence>
<dbReference type="NCBIfam" id="TIGR00220">
    <property type="entry name" value="mscL"/>
    <property type="match status" value="1"/>
</dbReference>
<dbReference type="InterPro" id="IPR036019">
    <property type="entry name" value="MscL_channel"/>
</dbReference>
<dbReference type="PANTHER" id="PTHR30266">
    <property type="entry name" value="MECHANOSENSITIVE CHANNEL MSCL"/>
    <property type="match status" value="1"/>
</dbReference>
<organism evidence="11 12">
    <name type="scientific">[Collinsella] massiliensis</name>
    <dbReference type="NCBI Taxonomy" id="1232426"/>
    <lineage>
        <taxon>Bacteria</taxon>
        <taxon>Bacillati</taxon>
        <taxon>Actinomycetota</taxon>
        <taxon>Coriobacteriia</taxon>
        <taxon>Coriobacteriales</taxon>
        <taxon>Coriobacteriaceae</taxon>
        <taxon>Enorma</taxon>
    </lineage>
</organism>
<sequence length="161" mass="17007">MSLISEFKEFINRGNVMDMAVGVIIGGAFTSIVTSLTNDIINPLIKLVSGGGTEISGLTIPVPGTERGIDFSSFISAIINFLIVAVVVFLIVKAFNKAQNLGSGLTKGLTSKVLGKDGEEIEVEMLPPTCPFCLEEVKEGATRCPHCAAELPEPAASKPKR</sequence>
<dbReference type="Pfam" id="PF01741">
    <property type="entry name" value="MscL"/>
    <property type="match status" value="1"/>
</dbReference>
<dbReference type="PROSITE" id="PS01327">
    <property type="entry name" value="MSCL"/>
    <property type="match status" value="1"/>
</dbReference>
<evidence type="ECO:0000256" key="9">
    <source>
        <dbReference type="ARBA" id="ARBA00023303"/>
    </source>
</evidence>
<evidence type="ECO:0000256" key="10">
    <source>
        <dbReference type="HAMAP-Rule" id="MF_00115"/>
    </source>
</evidence>
<dbReference type="SUPFAM" id="SSF81330">
    <property type="entry name" value="Gated mechanosensitive channel"/>
    <property type="match status" value="1"/>
</dbReference>
<dbReference type="GO" id="GO:0008381">
    <property type="term" value="F:mechanosensitive monoatomic ion channel activity"/>
    <property type="evidence" value="ECO:0007669"/>
    <property type="project" value="UniProtKB-UniRule"/>
</dbReference>
<comment type="similarity">
    <text evidence="2 10">Belongs to the MscL family.</text>
</comment>
<dbReference type="EMBL" id="NFIE01000004">
    <property type="protein sequence ID" value="OUN89328.1"/>
    <property type="molecule type" value="Genomic_DNA"/>
</dbReference>
<dbReference type="AlphaFoldDB" id="A0A1Y3XYE5"/>
<accession>A0A1Y3XYE5</accession>
<name>A0A1Y3XYE5_9ACTN</name>
<keyword evidence="4 10" id="KW-1003">Cell membrane</keyword>
<keyword evidence="5 10" id="KW-0812">Transmembrane</keyword>
<reference evidence="12" key="1">
    <citation type="submission" date="2017-04" db="EMBL/GenBank/DDBJ databases">
        <title>Function of individual gut microbiota members based on whole genome sequencing of pure cultures obtained from chicken caecum.</title>
        <authorList>
            <person name="Medvecky M."/>
            <person name="Cejkova D."/>
            <person name="Polansky O."/>
            <person name="Karasova D."/>
            <person name="Kubasova T."/>
            <person name="Cizek A."/>
            <person name="Rychlik I."/>
        </authorList>
    </citation>
    <scope>NUCLEOTIDE SEQUENCE [LARGE SCALE GENOMIC DNA]</scope>
    <source>
        <strain evidence="12">An5</strain>
    </source>
</reference>
<dbReference type="PANTHER" id="PTHR30266:SF2">
    <property type="entry name" value="LARGE-CONDUCTANCE MECHANOSENSITIVE CHANNEL"/>
    <property type="match status" value="1"/>
</dbReference>
<keyword evidence="8 10" id="KW-0472">Membrane</keyword>